<dbReference type="EMBL" id="CP012801">
    <property type="protein sequence ID" value="ALJ59038.1"/>
    <property type="molecule type" value="Genomic_DNA"/>
</dbReference>
<reference evidence="1 2" key="1">
    <citation type="journal article" date="2015" name="Science">
        <title>Genetic determinants of in vivo fitness and diet responsiveness in multiple human gut Bacteroides.</title>
        <authorList>
            <person name="Wu M."/>
            <person name="McNulty N.P."/>
            <person name="Rodionov D.A."/>
            <person name="Khoroshkin M.S."/>
            <person name="Griffin N.W."/>
            <person name="Cheng J."/>
            <person name="Latreille P."/>
            <person name="Kerstetter R.A."/>
            <person name="Terrapon N."/>
            <person name="Henrissat B."/>
            <person name="Osterman A.L."/>
            <person name="Gordon J.I."/>
        </authorList>
    </citation>
    <scope>NUCLEOTIDE SEQUENCE [LARGE SCALE GENOMIC DNA]</scope>
    <source>
        <strain evidence="1 2">WH2</strain>
    </source>
</reference>
<dbReference type="Gene3D" id="1.10.1200.10">
    <property type="entry name" value="ACP-like"/>
    <property type="match status" value="1"/>
</dbReference>
<dbReference type="RefSeq" id="WP_029427800.1">
    <property type="nucleotide sequence ID" value="NZ_CP012801.1"/>
</dbReference>
<dbReference type="SUPFAM" id="SSF47336">
    <property type="entry name" value="ACP-like"/>
    <property type="match status" value="1"/>
</dbReference>
<sequence>MEIKEFIQNFADQLDDTDAEVLAPETEFRTLDDWSSLAALSIIAMVDEEYGVSIASDTFKNAKTIQDLFDQVNK</sequence>
<organism evidence="1 2">
    <name type="scientific">Bacteroides cellulosilyticus</name>
    <dbReference type="NCBI Taxonomy" id="246787"/>
    <lineage>
        <taxon>Bacteria</taxon>
        <taxon>Pseudomonadati</taxon>
        <taxon>Bacteroidota</taxon>
        <taxon>Bacteroidia</taxon>
        <taxon>Bacteroidales</taxon>
        <taxon>Bacteroidaceae</taxon>
        <taxon>Bacteroides</taxon>
    </lineage>
</organism>
<dbReference type="Proteomes" id="UP000061809">
    <property type="component" value="Chromosome"/>
</dbReference>
<accession>A0A0P0G4X3</accession>
<dbReference type="PROSITE" id="PS50075">
    <property type="entry name" value="CARRIER"/>
    <property type="match status" value="1"/>
</dbReference>
<protein>
    <submittedName>
        <fullName evidence="1">Uncharacterized protein</fullName>
    </submittedName>
</protein>
<dbReference type="KEGG" id="bcel:BcellWH2_01785"/>
<dbReference type="Pfam" id="PF00550">
    <property type="entry name" value="PP-binding"/>
    <property type="match status" value="1"/>
</dbReference>
<name>A0A0P0G4X3_9BACE</name>
<proteinExistence type="predicted"/>
<dbReference type="PATRIC" id="fig|246787.4.peg.1840"/>
<dbReference type="AlphaFoldDB" id="A0A0P0G4X3"/>
<evidence type="ECO:0000313" key="1">
    <source>
        <dbReference type="EMBL" id="ALJ59038.1"/>
    </source>
</evidence>
<evidence type="ECO:0000313" key="2">
    <source>
        <dbReference type="Proteomes" id="UP000061809"/>
    </source>
</evidence>
<gene>
    <name evidence="1" type="ORF">BcellWH2_01785</name>
</gene>
<dbReference type="InterPro" id="IPR009081">
    <property type="entry name" value="PP-bd_ACP"/>
</dbReference>
<dbReference type="InterPro" id="IPR036736">
    <property type="entry name" value="ACP-like_sf"/>
</dbReference>